<evidence type="ECO:0008006" key="4">
    <source>
        <dbReference type="Google" id="ProtNLM"/>
    </source>
</evidence>
<dbReference type="InParanoid" id="A0A2J6SYL1"/>
<dbReference type="RefSeq" id="XP_024732697.1">
    <property type="nucleotide sequence ID" value="XM_024883597.1"/>
</dbReference>
<evidence type="ECO:0000313" key="3">
    <source>
        <dbReference type="Proteomes" id="UP000235371"/>
    </source>
</evidence>
<proteinExistence type="predicted"/>
<accession>A0A2J6SYL1</accession>
<name>A0A2J6SYL1_9HELO</name>
<dbReference type="OrthoDB" id="19923at2759"/>
<evidence type="ECO:0000256" key="1">
    <source>
        <dbReference type="SAM" id="MobiDB-lite"/>
    </source>
</evidence>
<reference evidence="2 3" key="1">
    <citation type="submission" date="2016-04" db="EMBL/GenBank/DDBJ databases">
        <title>A degradative enzymes factory behind the ericoid mycorrhizal symbiosis.</title>
        <authorList>
            <consortium name="DOE Joint Genome Institute"/>
            <person name="Martino E."/>
            <person name="Morin E."/>
            <person name="Grelet G."/>
            <person name="Kuo A."/>
            <person name="Kohler A."/>
            <person name="Daghino S."/>
            <person name="Barry K."/>
            <person name="Choi C."/>
            <person name="Cichocki N."/>
            <person name="Clum A."/>
            <person name="Copeland A."/>
            <person name="Hainaut M."/>
            <person name="Haridas S."/>
            <person name="Labutti K."/>
            <person name="Lindquist E."/>
            <person name="Lipzen A."/>
            <person name="Khouja H.-R."/>
            <person name="Murat C."/>
            <person name="Ohm R."/>
            <person name="Olson A."/>
            <person name="Spatafora J."/>
            <person name="Veneault-Fourrey C."/>
            <person name="Henrissat B."/>
            <person name="Grigoriev I."/>
            <person name="Martin F."/>
            <person name="Perotto S."/>
        </authorList>
    </citation>
    <scope>NUCLEOTIDE SEQUENCE [LARGE SCALE GENOMIC DNA]</scope>
    <source>
        <strain evidence="2 3">E</strain>
    </source>
</reference>
<protein>
    <recommendedName>
        <fullName evidence="4">Fungal N-terminal domain-containing protein</fullName>
    </recommendedName>
</protein>
<dbReference type="AlphaFoldDB" id="A0A2J6SYL1"/>
<dbReference type="GeneID" id="36591674"/>
<keyword evidence="3" id="KW-1185">Reference proteome</keyword>
<dbReference type="Proteomes" id="UP000235371">
    <property type="component" value="Unassembled WGS sequence"/>
</dbReference>
<dbReference type="STRING" id="1095630.A0A2J6SYL1"/>
<gene>
    <name evidence="2" type="ORF">K444DRAFT_633330</name>
</gene>
<sequence length="346" mass="38544">MDPLSATASMAGLLLAAGQVTSAIFTIKSILSEAPQMVDNILSQVAQIEACLSAIQKLLCKMNSESRQRMTLIKVEHLVTSLTQAVLTFSELEALVNKIITRPRTSLMLRANWMLKQNKLASIMLRLESHKSSLSLMLSIAQCESDLEASRSSKELHKLTNQILASNKDVSKRLRHLEDKYESESVYTVCHRNGSSDSESVFSAQGMMETSDVFQNIRQLGTVPELTAHQSFHLDLNTSRVYRRTLSYECDTSFTTSIVRTHAWSVFTGVSLSEISEISVIALPLSARDISNPQWYFKCSENPGHPPSKPDKKIPPSPLRSATERRKAMQRTQSWRLSPSDPGMVG</sequence>
<dbReference type="EMBL" id="KZ613854">
    <property type="protein sequence ID" value="PMD55793.1"/>
    <property type="molecule type" value="Genomic_DNA"/>
</dbReference>
<organism evidence="2 3">
    <name type="scientific">Hyaloscypha bicolor E</name>
    <dbReference type="NCBI Taxonomy" id="1095630"/>
    <lineage>
        <taxon>Eukaryota</taxon>
        <taxon>Fungi</taxon>
        <taxon>Dikarya</taxon>
        <taxon>Ascomycota</taxon>
        <taxon>Pezizomycotina</taxon>
        <taxon>Leotiomycetes</taxon>
        <taxon>Helotiales</taxon>
        <taxon>Hyaloscyphaceae</taxon>
        <taxon>Hyaloscypha</taxon>
        <taxon>Hyaloscypha bicolor</taxon>
    </lineage>
</organism>
<feature type="region of interest" description="Disordered" evidence="1">
    <location>
        <begin position="300"/>
        <end position="346"/>
    </location>
</feature>
<evidence type="ECO:0000313" key="2">
    <source>
        <dbReference type="EMBL" id="PMD55793.1"/>
    </source>
</evidence>